<protein>
    <submittedName>
        <fullName evidence="2">Uncharacterized protein</fullName>
    </submittedName>
</protein>
<accession>A0A8T0D191</accession>
<feature type="compositionally biased region" description="Basic and acidic residues" evidence="1">
    <location>
        <begin position="354"/>
        <end position="366"/>
    </location>
</feature>
<evidence type="ECO:0000313" key="2">
    <source>
        <dbReference type="EMBL" id="KAF8561653.1"/>
    </source>
</evidence>
<reference evidence="2 3" key="1">
    <citation type="submission" date="2019-07" db="EMBL/GenBank/DDBJ databases">
        <title>Annotation for the trematode Paragonimus westermani.</title>
        <authorList>
            <person name="Choi Y.-J."/>
        </authorList>
    </citation>
    <scope>NUCLEOTIDE SEQUENCE [LARGE SCALE GENOMIC DNA]</scope>
    <source>
        <strain evidence="2">180907_Pwestermani</strain>
    </source>
</reference>
<name>A0A8T0D191_9TREM</name>
<comment type="caution">
    <text evidence="2">The sequence shown here is derived from an EMBL/GenBank/DDBJ whole genome shotgun (WGS) entry which is preliminary data.</text>
</comment>
<evidence type="ECO:0000256" key="1">
    <source>
        <dbReference type="SAM" id="MobiDB-lite"/>
    </source>
</evidence>
<evidence type="ECO:0000313" key="3">
    <source>
        <dbReference type="Proteomes" id="UP000699462"/>
    </source>
</evidence>
<dbReference type="EMBL" id="JTDF01021586">
    <property type="protein sequence ID" value="KAF8561653.1"/>
    <property type="molecule type" value="Genomic_DNA"/>
</dbReference>
<feature type="compositionally biased region" description="Low complexity" evidence="1">
    <location>
        <begin position="333"/>
        <end position="344"/>
    </location>
</feature>
<feature type="region of interest" description="Disordered" evidence="1">
    <location>
        <begin position="324"/>
        <end position="394"/>
    </location>
</feature>
<keyword evidence="3" id="KW-1185">Reference proteome</keyword>
<gene>
    <name evidence="2" type="ORF">P879_11652</name>
</gene>
<proteinExistence type="predicted"/>
<organism evidence="2 3">
    <name type="scientific">Paragonimus westermani</name>
    <dbReference type="NCBI Taxonomy" id="34504"/>
    <lineage>
        <taxon>Eukaryota</taxon>
        <taxon>Metazoa</taxon>
        <taxon>Spiralia</taxon>
        <taxon>Lophotrochozoa</taxon>
        <taxon>Platyhelminthes</taxon>
        <taxon>Trematoda</taxon>
        <taxon>Digenea</taxon>
        <taxon>Plagiorchiida</taxon>
        <taxon>Troglotremata</taxon>
        <taxon>Troglotrematidae</taxon>
        <taxon>Paragonimus</taxon>
    </lineage>
</organism>
<dbReference type="OrthoDB" id="10029243at2759"/>
<sequence>MTFLTVDQANLPHANKTKTSTIGRNSVASYFIEEILTIPLRDLMSLSSMLPFSLNSHLGTFDSRSKNGSNFMVNRSNFFFNKKLPLLPSFKLNNKMSDLSVATEFTSGNDIPHYRSCCSSPPPPALSPASSSPANLINNMCSQTSPSPPVIVAEIGSCSSASSRTTSEKGLRLETGPVVAVSLPSIPVKFGVTPRLPENVAPFPRITSLSSSTSSSSSSSSSSVINECLENATNGLPILEKISIVLGSPLRILSDPIPADRTKEFKTSGDSAYCVTPGIDKSSVHVNATPSDCTGVNSSVIPTAEVHPSNDRHVGHLDMSANECHARRKRAGSKASARRPPSSAVKRRRRVRRSRGDSDSDFEVCKSRISGLSRGKSDAAAVVSRAKQRATAKR</sequence>
<dbReference type="Proteomes" id="UP000699462">
    <property type="component" value="Unassembled WGS sequence"/>
</dbReference>
<dbReference type="AlphaFoldDB" id="A0A8T0D191"/>